<dbReference type="AlphaFoldDB" id="A0A4V1M9U5"/>
<gene>
    <name evidence="1" type="ORF">ESB13_12250</name>
</gene>
<accession>A0A4V1M9U5</accession>
<dbReference type="RefSeq" id="WP_129003671.1">
    <property type="nucleotide sequence ID" value="NZ_SDHZ01000002.1"/>
</dbReference>
<evidence type="ECO:0000313" key="2">
    <source>
        <dbReference type="Proteomes" id="UP000290545"/>
    </source>
</evidence>
<comment type="caution">
    <text evidence="1">The sequence shown here is derived from an EMBL/GenBank/DDBJ whole genome shotgun (WGS) entry which is preliminary data.</text>
</comment>
<dbReference type="EMBL" id="SDHZ01000002">
    <property type="protein sequence ID" value="RXK82894.1"/>
    <property type="molecule type" value="Genomic_DNA"/>
</dbReference>
<keyword evidence="2" id="KW-1185">Reference proteome</keyword>
<dbReference type="Proteomes" id="UP000290545">
    <property type="component" value="Unassembled WGS sequence"/>
</dbReference>
<proteinExistence type="predicted"/>
<organism evidence="1 2">
    <name type="scientific">Filimonas effusa</name>
    <dbReference type="NCBI Taxonomy" id="2508721"/>
    <lineage>
        <taxon>Bacteria</taxon>
        <taxon>Pseudomonadati</taxon>
        <taxon>Bacteroidota</taxon>
        <taxon>Chitinophagia</taxon>
        <taxon>Chitinophagales</taxon>
        <taxon>Chitinophagaceae</taxon>
        <taxon>Filimonas</taxon>
    </lineage>
</organism>
<sequence>MKSKLKDLKIRRMLVYSGSDGKRKGTFELFSKSPLSVAKTGQLSNQIVRDFILFAEAMGCHDDIEKKQALNPENSTWEGLSVFFGKFTRTT</sequence>
<name>A0A4V1M9U5_9BACT</name>
<evidence type="ECO:0000313" key="1">
    <source>
        <dbReference type="EMBL" id="RXK82894.1"/>
    </source>
</evidence>
<reference evidence="1 2" key="1">
    <citation type="submission" date="2019-01" db="EMBL/GenBank/DDBJ databases">
        <title>Filimonas sp. strain TTM-71.</title>
        <authorList>
            <person name="Chen W.-M."/>
        </authorList>
    </citation>
    <scope>NUCLEOTIDE SEQUENCE [LARGE SCALE GENOMIC DNA]</scope>
    <source>
        <strain evidence="1 2">TTM-71</strain>
    </source>
</reference>
<protein>
    <submittedName>
        <fullName evidence="1">Uncharacterized protein</fullName>
    </submittedName>
</protein>